<proteinExistence type="predicted"/>
<keyword evidence="1" id="KW-0812">Transmembrane</keyword>
<feature type="transmembrane region" description="Helical" evidence="1">
    <location>
        <begin position="28"/>
        <end position="49"/>
    </location>
</feature>
<comment type="caution">
    <text evidence="2">The sequence shown here is derived from an EMBL/GenBank/DDBJ whole genome shotgun (WGS) entry which is preliminary data.</text>
</comment>
<accession>A0A0M2SFE1</accession>
<dbReference type="PATRIC" id="fig|1432562.3.peg.2370"/>
<feature type="transmembrane region" description="Helical" evidence="1">
    <location>
        <begin position="5"/>
        <end position="22"/>
    </location>
</feature>
<protein>
    <submittedName>
        <fullName evidence="2">Uncharacterized protein</fullName>
    </submittedName>
</protein>
<reference evidence="2 3" key="1">
    <citation type="submission" date="2015-04" db="EMBL/GenBank/DDBJ databases">
        <title>Taxonomic description and genome sequence of Salinicoccus sediminis sp. nov., a novel hyper halotolerant bacterium isolated from marine sediment.</title>
        <authorList>
            <person name="Mathan Kumar R."/>
            <person name="Kaur G."/>
            <person name="Kumar N."/>
            <person name="Kumar A."/>
            <person name="Singh N.K."/>
            <person name="Kaur N."/>
            <person name="Mayilraj S."/>
        </authorList>
    </citation>
    <scope>NUCLEOTIDE SEQUENCE [LARGE SCALE GENOMIC DNA]</scope>
    <source>
        <strain evidence="2 3">SV-16</strain>
    </source>
</reference>
<keyword evidence="3" id="KW-1185">Reference proteome</keyword>
<dbReference type="AlphaFoldDB" id="A0A0M2SFE1"/>
<evidence type="ECO:0000256" key="1">
    <source>
        <dbReference type="SAM" id="Phobius"/>
    </source>
</evidence>
<dbReference type="RefSeq" id="WP_046517592.1">
    <property type="nucleotide sequence ID" value="NZ_LAYZ01000025.1"/>
</dbReference>
<feature type="transmembrane region" description="Helical" evidence="1">
    <location>
        <begin position="61"/>
        <end position="85"/>
    </location>
</feature>
<dbReference type="STRING" id="1432562.WN59_11865"/>
<name>A0A0M2SFE1_9STAP</name>
<sequence length="93" mass="10829">MRRVILILLILMQLMFFINYIINDGIIFFNIYVWSVLGVISLVTGWRAVKAGPNLYENRRVHSGLSLTLFILSIASLLFILLIVFTRPYFLHI</sequence>
<gene>
    <name evidence="2" type="ORF">WN59_11865</name>
</gene>
<dbReference type="Proteomes" id="UP000034287">
    <property type="component" value="Unassembled WGS sequence"/>
</dbReference>
<keyword evidence="1" id="KW-1133">Transmembrane helix</keyword>
<dbReference type="OrthoDB" id="2390336at2"/>
<evidence type="ECO:0000313" key="2">
    <source>
        <dbReference type="EMBL" id="KKK33439.1"/>
    </source>
</evidence>
<evidence type="ECO:0000313" key="3">
    <source>
        <dbReference type="Proteomes" id="UP000034287"/>
    </source>
</evidence>
<dbReference type="EMBL" id="LAYZ01000025">
    <property type="protein sequence ID" value="KKK33439.1"/>
    <property type="molecule type" value="Genomic_DNA"/>
</dbReference>
<organism evidence="2 3">
    <name type="scientific">Salinicoccus sediminis</name>
    <dbReference type="NCBI Taxonomy" id="1432562"/>
    <lineage>
        <taxon>Bacteria</taxon>
        <taxon>Bacillati</taxon>
        <taxon>Bacillota</taxon>
        <taxon>Bacilli</taxon>
        <taxon>Bacillales</taxon>
        <taxon>Staphylococcaceae</taxon>
        <taxon>Salinicoccus</taxon>
    </lineage>
</organism>
<keyword evidence="1" id="KW-0472">Membrane</keyword>